<dbReference type="InterPro" id="IPR015424">
    <property type="entry name" value="PyrdxlP-dep_Trfase"/>
</dbReference>
<keyword evidence="4 8" id="KW-0554">One-carbon metabolism</keyword>
<dbReference type="UniPathway" id="UPA00288">
    <property type="reaction ID" value="UER01023"/>
</dbReference>
<comment type="cofactor">
    <cofactor evidence="1 8 9">
        <name>pyridoxal 5'-phosphate</name>
        <dbReference type="ChEBI" id="CHEBI:597326"/>
    </cofactor>
</comment>
<dbReference type="InterPro" id="IPR001085">
    <property type="entry name" value="Ser_HO-MeTrfase"/>
</dbReference>
<dbReference type="Gene3D" id="3.90.1150.10">
    <property type="entry name" value="Aspartate Aminotransferase, domain 1"/>
    <property type="match status" value="1"/>
</dbReference>
<dbReference type="CDD" id="cd00378">
    <property type="entry name" value="SHMT"/>
    <property type="match status" value="1"/>
</dbReference>
<evidence type="ECO:0000259" key="10">
    <source>
        <dbReference type="Pfam" id="PF00464"/>
    </source>
</evidence>
<evidence type="ECO:0000256" key="4">
    <source>
        <dbReference type="ARBA" id="ARBA00022563"/>
    </source>
</evidence>
<comment type="caution">
    <text evidence="11">The sequence shown here is derived from an EMBL/GenBank/DDBJ whole genome shotgun (WGS) entry which is preliminary data.</text>
</comment>
<evidence type="ECO:0000313" key="12">
    <source>
        <dbReference type="Proteomes" id="UP000612362"/>
    </source>
</evidence>
<feature type="site" description="Plays an important role in substrate specificity" evidence="8">
    <location>
        <position position="292"/>
    </location>
</feature>
<evidence type="ECO:0000256" key="6">
    <source>
        <dbReference type="ARBA" id="ARBA00022679"/>
    </source>
</evidence>
<evidence type="ECO:0000256" key="3">
    <source>
        <dbReference type="ARBA" id="ARBA00022490"/>
    </source>
</evidence>
<reference evidence="11" key="1">
    <citation type="submission" date="2020-10" db="EMBL/GenBank/DDBJ databases">
        <title>Taxonomic study of unclassified bacteria belonging to the class Ktedonobacteria.</title>
        <authorList>
            <person name="Yabe S."/>
            <person name="Wang C.M."/>
            <person name="Zheng Y."/>
            <person name="Sakai Y."/>
            <person name="Cavaletti L."/>
            <person name="Monciardini P."/>
            <person name="Donadio S."/>
        </authorList>
    </citation>
    <scope>NUCLEOTIDE SEQUENCE</scope>
    <source>
        <strain evidence="11">SOSP1-1</strain>
    </source>
</reference>
<evidence type="ECO:0000313" key="11">
    <source>
        <dbReference type="EMBL" id="GHO46776.1"/>
    </source>
</evidence>
<sequence length="504" mass="54993">MAINTPPSTLLTRYLQSLNGATPNSAATAFYASIDTVSSVSPSIANSILQELQDQRQNLKLIASENYSSLATQLATGNLLTDKYAEGYPYHRFYAGCDNVDAIESEAAELARTLFGADHAYVQPHSGADANLVAFLAILSSKAQKPVLESLGIENISTASREDWNRVRAAVTNQRLLSLDYYSGGHLTHGYRHNVSSWLFDVSSYTVDRESKLIDLDQLRAQLHEVRPLILLAGYSAYPRKLNFAKMRELADEVGAVLMVDMAHFAGLVAGKVFTGDYNPVPFAHIVTSTTHKTLRGPRGGLVLCKQELAEWVDKGCPAILGGPLPHVLAAKAVAFREASQPEFQAYAHRIVENSSALAEACLEESLQVLTSGTDNHLLLLDVTQTFGLTGRQAESALRACRVTLNRNSLPFDVNGPWYTSGLRLGTPALTTLGMGREEMREIARIIKLVLSNTRPSVTANGKSSLAKYTLDSAIEAQAQERVQNLLSRYPLYPELDANLLATR</sequence>
<protein>
    <recommendedName>
        <fullName evidence="8">Serine hydroxymethyltransferase</fullName>
        <shortName evidence="8">SHMT</shortName>
        <shortName evidence="8">Serine methylase</shortName>
        <ecNumber evidence="8">2.1.2.1</ecNumber>
    </recommendedName>
</protein>
<comment type="subcellular location">
    <subcellularLocation>
        <location evidence="8">Cytoplasm</location>
    </subcellularLocation>
</comment>
<dbReference type="AlphaFoldDB" id="A0A8J3I0X2"/>
<comment type="caution">
    <text evidence="8">Lacks conserved residue(s) required for the propagation of feature annotation.</text>
</comment>
<dbReference type="NCBIfam" id="NF010094">
    <property type="entry name" value="PRK13580.1"/>
    <property type="match status" value="1"/>
</dbReference>
<dbReference type="InterPro" id="IPR015422">
    <property type="entry name" value="PyrdxlP-dep_Trfase_small"/>
</dbReference>
<evidence type="ECO:0000256" key="5">
    <source>
        <dbReference type="ARBA" id="ARBA00022605"/>
    </source>
</evidence>
<comment type="pathway">
    <text evidence="8">Amino-acid biosynthesis; glycine biosynthesis; glycine from L-serine: step 1/1.</text>
</comment>
<dbReference type="HAMAP" id="MF_00051">
    <property type="entry name" value="SHMT"/>
    <property type="match status" value="1"/>
</dbReference>
<comment type="catalytic activity">
    <reaction evidence="8">
        <text>(6R)-5,10-methylene-5,6,7,8-tetrahydrofolate + glycine + H2O = (6S)-5,6,7,8-tetrahydrofolate + L-serine</text>
        <dbReference type="Rhea" id="RHEA:15481"/>
        <dbReference type="ChEBI" id="CHEBI:15377"/>
        <dbReference type="ChEBI" id="CHEBI:15636"/>
        <dbReference type="ChEBI" id="CHEBI:33384"/>
        <dbReference type="ChEBI" id="CHEBI:57305"/>
        <dbReference type="ChEBI" id="CHEBI:57453"/>
        <dbReference type="EC" id="2.1.2.1"/>
    </reaction>
</comment>
<dbReference type="EC" id="2.1.2.1" evidence="8"/>
<keyword evidence="7 8" id="KW-0663">Pyridoxal phosphate</keyword>
<dbReference type="GO" id="GO:0030170">
    <property type="term" value="F:pyridoxal phosphate binding"/>
    <property type="evidence" value="ECO:0007669"/>
    <property type="project" value="UniProtKB-UniRule"/>
</dbReference>
<evidence type="ECO:0000256" key="2">
    <source>
        <dbReference type="ARBA" id="ARBA00006376"/>
    </source>
</evidence>
<dbReference type="GO" id="GO:0019264">
    <property type="term" value="P:glycine biosynthetic process from serine"/>
    <property type="evidence" value="ECO:0007669"/>
    <property type="project" value="UniProtKB-UniRule"/>
</dbReference>
<dbReference type="PANTHER" id="PTHR11680:SF35">
    <property type="entry name" value="SERINE HYDROXYMETHYLTRANSFERASE 1"/>
    <property type="match status" value="1"/>
</dbReference>
<gene>
    <name evidence="8 11" type="primary">glyA</name>
    <name evidence="11" type="ORF">KSX_49390</name>
</gene>
<accession>A0A8J3I0X2</accession>
<comment type="subunit">
    <text evidence="8">Homodimer.</text>
</comment>
<dbReference type="PIRSF" id="PIRSF000412">
    <property type="entry name" value="SHMT"/>
    <property type="match status" value="1"/>
</dbReference>
<dbReference type="Pfam" id="PF00464">
    <property type="entry name" value="SHMT"/>
    <property type="match status" value="2"/>
</dbReference>
<dbReference type="InterPro" id="IPR019798">
    <property type="entry name" value="Ser_HO-MeTrfase_PLP_BS"/>
</dbReference>
<organism evidence="11 12">
    <name type="scientific">Ktedonospora formicarum</name>
    <dbReference type="NCBI Taxonomy" id="2778364"/>
    <lineage>
        <taxon>Bacteria</taxon>
        <taxon>Bacillati</taxon>
        <taxon>Chloroflexota</taxon>
        <taxon>Ktedonobacteria</taxon>
        <taxon>Ktedonobacterales</taxon>
        <taxon>Ktedonobacteraceae</taxon>
        <taxon>Ktedonospora</taxon>
    </lineage>
</organism>
<name>A0A8J3I0X2_9CHLR</name>
<comment type="similarity">
    <text evidence="2 8">Belongs to the SHMT family.</text>
</comment>
<feature type="domain" description="Serine hydroxymethyltransferase-like" evidence="10">
    <location>
        <begin position="173"/>
        <end position="447"/>
    </location>
</feature>
<evidence type="ECO:0000256" key="8">
    <source>
        <dbReference type="HAMAP-Rule" id="MF_00051"/>
    </source>
</evidence>
<dbReference type="Gene3D" id="3.40.640.10">
    <property type="entry name" value="Type I PLP-dependent aspartate aminotransferase-like (Major domain)"/>
    <property type="match status" value="1"/>
</dbReference>
<dbReference type="PROSITE" id="PS00096">
    <property type="entry name" value="SHMT"/>
    <property type="match status" value="1"/>
</dbReference>
<comment type="pathway">
    <text evidence="8">One-carbon metabolism; tetrahydrofolate interconversion.</text>
</comment>
<dbReference type="SUPFAM" id="SSF53383">
    <property type="entry name" value="PLP-dependent transferases"/>
    <property type="match status" value="1"/>
</dbReference>
<dbReference type="EMBL" id="BNJF01000002">
    <property type="protein sequence ID" value="GHO46776.1"/>
    <property type="molecule type" value="Genomic_DNA"/>
</dbReference>
<evidence type="ECO:0000256" key="9">
    <source>
        <dbReference type="PIRSR" id="PIRSR000412-50"/>
    </source>
</evidence>
<dbReference type="InterPro" id="IPR049943">
    <property type="entry name" value="Ser_HO-MeTrfase-like"/>
</dbReference>
<feature type="binding site" evidence="8">
    <location>
        <begin position="185"/>
        <end position="187"/>
    </location>
    <ligand>
        <name>(6S)-5,6,7,8-tetrahydrofolate</name>
        <dbReference type="ChEBI" id="CHEBI:57453"/>
    </ligand>
</feature>
<dbReference type="GO" id="GO:0005829">
    <property type="term" value="C:cytosol"/>
    <property type="evidence" value="ECO:0007669"/>
    <property type="project" value="TreeGrafter"/>
</dbReference>
<dbReference type="GO" id="GO:0035999">
    <property type="term" value="P:tetrahydrofolate interconversion"/>
    <property type="evidence" value="ECO:0007669"/>
    <property type="project" value="UniProtKB-UniRule"/>
</dbReference>
<proteinExistence type="inferred from homology"/>
<evidence type="ECO:0000256" key="7">
    <source>
        <dbReference type="ARBA" id="ARBA00022898"/>
    </source>
</evidence>
<keyword evidence="5 8" id="KW-0028">Amino-acid biosynthesis</keyword>
<dbReference type="PANTHER" id="PTHR11680">
    <property type="entry name" value="SERINE HYDROXYMETHYLTRANSFERASE"/>
    <property type="match status" value="1"/>
</dbReference>
<feature type="domain" description="Serine hydroxymethyltransferase-like" evidence="10">
    <location>
        <begin position="40"/>
        <end position="142"/>
    </location>
</feature>
<dbReference type="NCBIfam" id="NF000586">
    <property type="entry name" value="PRK00011.1"/>
    <property type="match status" value="1"/>
</dbReference>
<dbReference type="RefSeq" id="WP_220196131.1">
    <property type="nucleotide sequence ID" value="NZ_BNJF01000002.1"/>
</dbReference>
<dbReference type="GO" id="GO:0004372">
    <property type="term" value="F:glycine hydroxymethyltransferase activity"/>
    <property type="evidence" value="ECO:0007669"/>
    <property type="project" value="UniProtKB-UniRule"/>
</dbReference>
<keyword evidence="12" id="KW-1185">Reference proteome</keyword>
<dbReference type="UniPathway" id="UPA00193"/>
<feature type="modified residue" description="N6-(pyridoxal phosphate)lysine" evidence="8 9">
    <location>
        <position position="293"/>
    </location>
</feature>
<dbReference type="InterPro" id="IPR039429">
    <property type="entry name" value="SHMT-like_dom"/>
</dbReference>
<dbReference type="Proteomes" id="UP000612362">
    <property type="component" value="Unassembled WGS sequence"/>
</dbReference>
<evidence type="ECO:0000256" key="1">
    <source>
        <dbReference type="ARBA" id="ARBA00001933"/>
    </source>
</evidence>
<keyword evidence="6 8" id="KW-0808">Transferase</keyword>
<dbReference type="InterPro" id="IPR015421">
    <property type="entry name" value="PyrdxlP-dep_Trfase_major"/>
</dbReference>
<comment type="function">
    <text evidence="8">Catalyzes the reversible interconversion of serine and glycine with tetrahydrofolate (THF) serving as the one-carbon carrier. This reaction serves as the major source of one-carbon groups required for the biosynthesis of purines, thymidylate, methionine, and other important biomolecules. Also exhibits THF-independent aldolase activity toward beta-hydroxyamino acids, producing glycine and aldehydes, via a retro-aldol mechanism.</text>
</comment>
<keyword evidence="3 8" id="KW-0963">Cytoplasm</keyword>
<dbReference type="FunFam" id="3.40.640.10:FF:000060">
    <property type="entry name" value="Serine hydroxymethyltransferase"/>
    <property type="match status" value="1"/>
</dbReference>